<feature type="compositionally biased region" description="Polar residues" evidence="1">
    <location>
        <begin position="42"/>
        <end position="59"/>
    </location>
</feature>
<accession>A0A8H2RGX3</accession>
<dbReference type="RefSeq" id="WP_150755871.1">
    <property type="nucleotide sequence ID" value="NZ_CABVHR010000024.1"/>
</dbReference>
<evidence type="ECO:0000256" key="1">
    <source>
        <dbReference type="SAM" id="MobiDB-lite"/>
    </source>
</evidence>
<comment type="caution">
    <text evidence="2">The sequence shown here is derived from an EMBL/GenBank/DDBJ whole genome shotgun (WGS) entry which is preliminary data.</text>
</comment>
<protein>
    <submittedName>
        <fullName evidence="2">Uncharacterized protein</fullName>
    </submittedName>
</protein>
<evidence type="ECO:0000313" key="2">
    <source>
        <dbReference type="EMBL" id="VVO46077.1"/>
    </source>
</evidence>
<dbReference type="AlphaFoldDB" id="A0A8H2RGX3"/>
<sequence>MSDISIQPVTQMAFDDAMQDKYFEGIAAELQNVAPGRRTKRSTSILETASSDSSAQGVGTSVVGPSLVVFEQALSEGDRQTALECQQFAEAVVRKRLPQGASNEERYRMYNEALLSLGWVTQSYTYKKYVSKQLTITMNEAILQVLETVVSGGASSVLNLVASGFSKLKGDKDALKIVDAGSKKNDVISFKAVPCITTPGGGMSMLMGGLDLVDKEYNGNFLFVTYKTQGVQIFQGAGVREFNRRAFERKKNTIYAYNDQFADGLFKQLTGQ</sequence>
<feature type="region of interest" description="Disordered" evidence="1">
    <location>
        <begin position="37"/>
        <end position="59"/>
    </location>
</feature>
<proteinExistence type="predicted"/>
<evidence type="ECO:0000313" key="3">
    <source>
        <dbReference type="Proteomes" id="UP000325723"/>
    </source>
</evidence>
<gene>
    <name evidence="2" type="ORF">PS900_00034</name>
</gene>
<name>A0A8H2RGX3_PSEFL</name>
<dbReference type="EMBL" id="CABVIE010000001">
    <property type="protein sequence ID" value="VVO46077.1"/>
    <property type="molecule type" value="Genomic_DNA"/>
</dbReference>
<dbReference type="Proteomes" id="UP000325723">
    <property type="component" value="Unassembled WGS sequence"/>
</dbReference>
<organism evidence="2 3">
    <name type="scientific">Pseudomonas fluorescens</name>
    <dbReference type="NCBI Taxonomy" id="294"/>
    <lineage>
        <taxon>Bacteria</taxon>
        <taxon>Pseudomonadati</taxon>
        <taxon>Pseudomonadota</taxon>
        <taxon>Gammaproteobacteria</taxon>
        <taxon>Pseudomonadales</taxon>
        <taxon>Pseudomonadaceae</taxon>
        <taxon>Pseudomonas</taxon>
    </lineage>
</organism>
<reference evidence="2 3" key="1">
    <citation type="submission" date="2019-09" db="EMBL/GenBank/DDBJ databases">
        <authorList>
            <person name="Chandra G."/>
            <person name="Truman W A."/>
        </authorList>
    </citation>
    <scope>NUCLEOTIDE SEQUENCE [LARGE SCALE GENOMIC DNA]</scope>
    <source>
        <strain evidence="2">PS900</strain>
    </source>
</reference>